<dbReference type="SMART" id="SM00448">
    <property type="entry name" value="REC"/>
    <property type="match status" value="1"/>
</dbReference>
<name>A0A561PN97_9BACT</name>
<keyword evidence="1" id="KW-0597">Phosphoprotein</keyword>
<protein>
    <submittedName>
        <fullName evidence="4">LytTR family two component transcriptional regulator</fullName>
    </submittedName>
</protein>
<dbReference type="Gene3D" id="2.40.50.1020">
    <property type="entry name" value="LytTr DNA-binding domain"/>
    <property type="match status" value="1"/>
</dbReference>
<keyword evidence="5" id="KW-1185">Reference proteome</keyword>
<dbReference type="InterPro" id="IPR001789">
    <property type="entry name" value="Sig_transdc_resp-reg_receiver"/>
</dbReference>
<dbReference type="Gene3D" id="3.40.50.2300">
    <property type="match status" value="1"/>
</dbReference>
<feature type="domain" description="HTH LytTR-type" evidence="3">
    <location>
        <begin position="140"/>
        <end position="238"/>
    </location>
</feature>
<dbReference type="Pfam" id="PF00072">
    <property type="entry name" value="Response_reg"/>
    <property type="match status" value="1"/>
</dbReference>
<dbReference type="SMART" id="SM00850">
    <property type="entry name" value="LytTR"/>
    <property type="match status" value="1"/>
</dbReference>
<organism evidence="4 5">
    <name type="scientific">Chitinophaga polysaccharea</name>
    <dbReference type="NCBI Taxonomy" id="1293035"/>
    <lineage>
        <taxon>Bacteria</taxon>
        <taxon>Pseudomonadati</taxon>
        <taxon>Bacteroidota</taxon>
        <taxon>Chitinophagia</taxon>
        <taxon>Chitinophagales</taxon>
        <taxon>Chitinophagaceae</taxon>
        <taxon>Chitinophaga</taxon>
    </lineage>
</organism>
<evidence type="ECO:0000313" key="5">
    <source>
        <dbReference type="Proteomes" id="UP000320811"/>
    </source>
</evidence>
<dbReference type="AlphaFoldDB" id="A0A561PN97"/>
<dbReference type="InterPro" id="IPR011006">
    <property type="entry name" value="CheY-like_superfamily"/>
</dbReference>
<dbReference type="FunFam" id="3.40.50.2300:FF:000051">
    <property type="entry name" value="Two-component response regulator yehT"/>
    <property type="match status" value="1"/>
</dbReference>
<evidence type="ECO:0000313" key="4">
    <source>
        <dbReference type="EMBL" id="TWF39584.1"/>
    </source>
</evidence>
<dbReference type="PANTHER" id="PTHR37299:SF1">
    <property type="entry name" value="STAGE 0 SPORULATION PROTEIN A HOMOLOG"/>
    <property type="match status" value="1"/>
</dbReference>
<reference evidence="4 5" key="1">
    <citation type="submission" date="2019-06" db="EMBL/GenBank/DDBJ databases">
        <title>Sorghum-associated microbial communities from plants grown in Nebraska, USA.</title>
        <authorList>
            <person name="Schachtman D."/>
        </authorList>
    </citation>
    <scope>NUCLEOTIDE SEQUENCE [LARGE SCALE GENOMIC DNA]</scope>
    <source>
        <strain evidence="4 5">1209</strain>
    </source>
</reference>
<evidence type="ECO:0000256" key="1">
    <source>
        <dbReference type="PROSITE-ProRule" id="PRU00169"/>
    </source>
</evidence>
<feature type="modified residue" description="4-aspartylphosphate" evidence="1">
    <location>
        <position position="60"/>
    </location>
</feature>
<dbReference type="Pfam" id="PF04397">
    <property type="entry name" value="LytTR"/>
    <property type="match status" value="1"/>
</dbReference>
<dbReference type="SUPFAM" id="SSF52172">
    <property type="entry name" value="CheY-like"/>
    <property type="match status" value="1"/>
</dbReference>
<dbReference type="PROSITE" id="PS50110">
    <property type="entry name" value="RESPONSE_REGULATORY"/>
    <property type="match status" value="1"/>
</dbReference>
<feature type="domain" description="Response regulatory" evidence="2">
    <location>
        <begin position="9"/>
        <end position="120"/>
    </location>
</feature>
<gene>
    <name evidence="4" type="ORF">FHW36_10521</name>
</gene>
<dbReference type="PROSITE" id="PS50930">
    <property type="entry name" value="HTH_LYTTR"/>
    <property type="match status" value="1"/>
</dbReference>
<comment type="caution">
    <text evidence="4">The sequence shown here is derived from an EMBL/GenBank/DDBJ whole genome shotgun (WGS) entry which is preliminary data.</text>
</comment>
<dbReference type="Proteomes" id="UP000320811">
    <property type="component" value="Unassembled WGS sequence"/>
</dbReference>
<proteinExistence type="predicted"/>
<evidence type="ECO:0000259" key="3">
    <source>
        <dbReference type="PROSITE" id="PS50930"/>
    </source>
</evidence>
<dbReference type="GO" id="GO:0000156">
    <property type="term" value="F:phosphorelay response regulator activity"/>
    <property type="evidence" value="ECO:0007669"/>
    <property type="project" value="InterPro"/>
</dbReference>
<dbReference type="InterPro" id="IPR046947">
    <property type="entry name" value="LytR-like"/>
</dbReference>
<dbReference type="PANTHER" id="PTHR37299">
    <property type="entry name" value="TRANSCRIPTIONAL REGULATOR-RELATED"/>
    <property type="match status" value="1"/>
</dbReference>
<sequence length="238" mass="27835">MPEPMKKINCMIVDDEPIARDILQTYIQRVPELELVKSCRNATEAYEGLYGQQVDLIFLDIQMPVITGTEFMRSLRKPPLVVFTTAYSSYAVEGFELNSVDYLLKPITFERFYQAVQKVNERMAIKQIPVPETEHQPDYLFIRQDNRLVRVEHDQILYIQAERDFSSVYLKETRLLAGMHLKLFEDLLPLKQFLRVHRSYIVNLKAIRAIKGNVIELENAEVPIGASNREELFQRLQL</sequence>
<dbReference type="EMBL" id="VIWO01000005">
    <property type="protein sequence ID" value="TWF39584.1"/>
    <property type="molecule type" value="Genomic_DNA"/>
</dbReference>
<dbReference type="InterPro" id="IPR007492">
    <property type="entry name" value="LytTR_DNA-bd_dom"/>
</dbReference>
<dbReference type="GO" id="GO:0003677">
    <property type="term" value="F:DNA binding"/>
    <property type="evidence" value="ECO:0007669"/>
    <property type="project" value="InterPro"/>
</dbReference>
<evidence type="ECO:0000259" key="2">
    <source>
        <dbReference type="PROSITE" id="PS50110"/>
    </source>
</evidence>
<accession>A0A561PN97</accession>